<sequence length="134" mass="15223">MIVLTSCRVHPFAPRSGCHQLKIRPEDITKSAFRTHYEHYEFLVMSFGLTNAPAAFMSLMIGVFKPFLDTFVIVFIDIMVYSKSNEEHADHLRIVLGVLGKQKLYAKFSKCELWLTSVAFLGHVVSRKGVCNTP</sequence>
<evidence type="ECO:0000313" key="2">
    <source>
        <dbReference type="EMBL" id="WMV41333.1"/>
    </source>
</evidence>
<proteinExistence type="predicted"/>
<evidence type="ECO:0000259" key="1">
    <source>
        <dbReference type="Pfam" id="PF00078"/>
    </source>
</evidence>
<dbReference type="SUPFAM" id="SSF56672">
    <property type="entry name" value="DNA/RNA polymerases"/>
    <property type="match status" value="1"/>
</dbReference>
<dbReference type="CDD" id="cd01647">
    <property type="entry name" value="RT_LTR"/>
    <property type="match status" value="1"/>
</dbReference>
<reference evidence="2" key="1">
    <citation type="submission" date="2023-08" db="EMBL/GenBank/DDBJ databases">
        <title>A de novo genome assembly of Solanum verrucosum Schlechtendal, a Mexican diploid species geographically isolated from the other diploid A-genome species in potato relatives.</title>
        <authorList>
            <person name="Hosaka K."/>
        </authorList>
    </citation>
    <scope>NUCLEOTIDE SEQUENCE</scope>
    <source>
        <tissue evidence="2">Young leaves</tissue>
    </source>
</reference>
<keyword evidence="3" id="KW-1185">Reference proteome</keyword>
<dbReference type="InterPro" id="IPR043128">
    <property type="entry name" value="Rev_trsase/Diguanyl_cyclase"/>
</dbReference>
<dbReference type="AlphaFoldDB" id="A0AAF0U8B5"/>
<accession>A0AAF0U8B5</accession>
<dbReference type="Gene3D" id="3.30.70.270">
    <property type="match status" value="1"/>
</dbReference>
<gene>
    <name evidence="2" type="ORF">MTR67_034718</name>
</gene>
<dbReference type="EMBL" id="CP133619">
    <property type="protein sequence ID" value="WMV41333.1"/>
    <property type="molecule type" value="Genomic_DNA"/>
</dbReference>
<dbReference type="InterPro" id="IPR000477">
    <property type="entry name" value="RT_dom"/>
</dbReference>
<dbReference type="Pfam" id="PF00078">
    <property type="entry name" value="RVT_1"/>
    <property type="match status" value="1"/>
</dbReference>
<organism evidence="2 3">
    <name type="scientific">Solanum verrucosum</name>
    <dbReference type="NCBI Taxonomy" id="315347"/>
    <lineage>
        <taxon>Eukaryota</taxon>
        <taxon>Viridiplantae</taxon>
        <taxon>Streptophyta</taxon>
        <taxon>Embryophyta</taxon>
        <taxon>Tracheophyta</taxon>
        <taxon>Spermatophyta</taxon>
        <taxon>Magnoliopsida</taxon>
        <taxon>eudicotyledons</taxon>
        <taxon>Gunneridae</taxon>
        <taxon>Pentapetalae</taxon>
        <taxon>asterids</taxon>
        <taxon>lamiids</taxon>
        <taxon>Solanales</taxon>
        <taxon>Solanaceae</taxon>
        <taxon>Solanoideae</taxon>
        <taxon>Solaneae</taxon>
        <taxon>Solanum</taxon>
    </lineage>
</organism>
<evidence type="ECO:0000313" key="3">
    <source>
        <dbReference type="Proteomes" id="UP001234989"/>
    </source>
</evidence>
<dbReference type="InterPro" id="IPR053134">
    <property type="entry name" value="RNA-dir_DNA_polymerase"/>
</dbReference>
<protein>
    <recommendedName>
        <fullName evidence="1">Reverse transcriptase domain-containing protein</fullName>
    </recommendedName>
</protein>
<dbReference type="PANTHER" id="PTHR24559">
    <property type="entry name" value="TRANSPOSON TY3-I GAG-POL POLYPROTEIN"/>
    <property type="match status" value="1"/>
</dbReference>
<name>A0AAF0U8B5_SOLVR</name>
<dbReference type="InterPro" id="IPR043502">
    <property type="entry name" value="DNA/RNA_pol_sf"/>
</dbReference>
<dbReference type="PANTHER" id="PTHR24559:SF444">
    <property type="entry name" value="REVERSE TRANSCRIPTASE DOMAIN-CONTAINING PROTEIN"/>
    <property type="match status" value="1"/>
</dbReference>
<dbReference type="Gene3D" id="3.10.10.10">
    <property type="entry name" value="HIV Type 1 Reverse Transcriptase, subunit A, domain 1"/>
    <property type="match status" value="1"/>
</dbReference>
<feature type="domain" description="Reverse transcriptase" evidence="1">
    <location>
        <begin position="19"/>
        <end position="124"/>
    </location>
</feature>
<dbReference type="Proteomes" id="UP001234989">
    <property type="component" value="Chromosome 8"/>
</dbReference>